<evidence type="ECO:0000256" key="1">
    <source>
        <dbReference type="ARBA" id="ARBA00004651"/>
    </source>
</evidence>
<dbReference type="GO" id="GO:0005886">
    <property type="term" value="C:plasma membrane"/>
    <property type="evidence" value="ECO:0007669"/>
    <property type="project" value="UniProtKB-SubCell"/>
</dbReference>
<sequence>MKLQLRDYPRIAIFVGLIAALGVVPAVNIVPGVPVTAQTLGVMLAGAVLGSFRGTLAVLIFEVLVLAGLPLLAGGRGGAAVFTGPTAGYLIGWLIGAWLIGAVIASLPKLNLAVSSLLAFIVGGIVAIYVPGILWYAYSQGFPILAVAQGNLVFLVGDSVKIVIAVLVLLGIKAAYPKALVN</sequence>
<reference evidence="8" key="1">
    <citation type="submission" date="2020-05" db="EMBL/GenBank/DDBJ databases">
        <authorList>
            <person name="Chiriac C."/>
            <person name="Salcher M."/>
            <person name="Ghai R."/>
            <person name="Kavagutti S V."/>
        </authorList>
    </citation>
    <scope>NUCLEOTIDE SEQUENCE</scope>
</reference>
<feature type="transmembrane region" description="Helical" evidence="7">
    <location>
        <begin position="54"/>
        <end position="75"/>
    </location>
</feature>
<evidence type="ECO:0000256" key="5">
    <source>
        <dbReference type="ARBA" id="ARBA00022989"/>
    </source>
</evidence>
<keyword evidence="3" id="KW-1003">Cell membrane</keyword>
<evidence type="ECO:0000256" key="4">
    <source>
        <dbReference type="ARBA" id="ARBA00022692"/>
    </source>
</evidence>
<evidence type="ECO:0000256" key="7">
    <source>
        <dbReference type="SAM" id="Phobius"/>
    </source>
</evidence>
<feature type="transmembrane region" description="Helical" evidence="7">
    <location>
        <begin position="87"/>
        <end position="107"/>
    </location>
</feature>
<feature type="transmembrane region" description="Helical" evidence="7">
    <location>
        <begin position="150"/>
        <end position="172"/>
    </location>
</feature>
<proteinExistence type="predicted"/>
<dbReference type="PIRSF" id="PIRSF016661">
    <property type="entry name" value="BioY"/>
    <property type="match status" value="1"/>
</dbReference>
<feature type="transmembrane region" description="Helical" evidence="7">
    <location>
        <begin position="12"/>
        <end position="34"/>
    </location>
</feature>
<accession>A0A6J6BP29</accession>
<dbReference type="Gene3D" id="1.10.1760.20">
    <property type="match status" value="1"/>
</dbReference>
<organism evidence="8">
    <name type="scientific">freshwater metagenome</name>
    <dbReference type="NCBI Taxonomy" id="449393"/>
    <lineage>
        <taxon>unclassified sequences</taxon>
        <taxon>metagenomes</taxon>
        <taxon>ecological metagenomes</taxon>
    </lineage>
</organism>
<dbReference type="AlphaFoldDB" id="A0A6J6BP29"/>
<dbReference type="GO" id="GO:0015225">
    <property type="term" value="F:biotin transmembrane transporter activity"/>
    <property type="evidence" value="ECO:0007669"/>
    <property type="project" value="InterPro"/>
</dbReference>
<feature type="transmembrane region" description="Helical" evidence="7">
    <location>
        <begin position="113"/>
        <end position="138"/>
    </location>
</feature>
<gene>
    <name evidence="8" type="ORF">UFOPK1433_00456</name>
</gene>
<evidence type="ECO:0000313" key="8">
    <source>
        <dbReference type="EMBL" id="CAB4540143.1"/>
    </source>
</evidence>
<keyword evidence="5 7" id="KW-1133">Transmembrane helix</keyword>
<name>A0A6J6BP29_9ZZZZ</name>
<keyword evidence="2" id="KW-0813">Transport</keyword>
<keyword evidence="4 7" id="KW-0812">Transmembrane</keyword>
<evidence type="ECO:0000256" key="6">
    <source>
        <dbReference type="ARBA" id="ARBA00023136"/>
    </source>
</evidence>
<dbReference type="PANTHER" id="PTHR34295:SF4">
    <property type="entry name" value="BIOTIN TRANSPORTER BIOY-RELATED"/>
    <property type="match status" value="1"/>
</dbReference>
<dbReference type="PANTHER" id="PTHR34295">
    <property type="entry name" value="BIOTIN TRANSPORTER BIOY"/>
    <property type="match status" value="1"/>
</dbReference>
<dbReference type="EMBL" id="CAEZSN010000038">
    <property type="protein sequence ID" value="CAB4540143.1"/>
    <property type="molecule type" value="Genomic_DNA"/>
</dbReference>
<protein>
    <submittedName>
        <fullName evidence="8">Unannotated protein</fullName>
    </submittedName>
</protein>
<evidence type="ECO:0000256" key="2">
    <source>
        <dbReference type="ARBA" id="ARBA00022448"/>
    </source>
</evidence>
<evidence type="ECO:0000256" key="3">
    <source>
        <dbReference type="ARBA" id="ARBA00022475"/>
    </source>
</evidence>
<keyword evidence="6 7" id="KW-0472">Membrane</keyword>
<dbReference type="InterPro" id="IPR003784">
    <property type="entry name" value="BioY"/>
</dbReference>
<dbReference type="Pfam" id="PF02632">
    <property type="entry name" value="BioY"/>
    <property type="match status" value="1"/>
</dbReference>
<comment type="subcellular location">
    <subcellularLocation>
        <location evidence="1">Cell membrane</location>
        <topology evidence="1">Multi-pass membrane protein</topology>
    </subcellularLocation>
</comment>